<keyword evidence="5" id="KW-0067">ATP-binding</keyword>
<keyword evidence="9" id="KW-1185">Reference proteome</keyword>
<dbReference type="PANTHER" id="PTHR43788">
    <property type="entry name" value="DNA2/NAM7 HELICASE FAMILY MEMBER"/>
    <property type="match status" value="1"/>
</dbReference>
<dbReference type="AlphaFoldDB" id="A0A2D0N6Q0"/>
<dbReference type="FunFam" id="3.40.50.300:FF:000326">
    <property type="entry name" value="P-loop containing nucleoside triphosphate hydrolase"/>
    <property type="match status" value="1"/>
</dbReference>
<dbReference type="OrthoDB" id="9757917at2"/>
<evidence type="ECO:0000259" key="6">
    <source>
        <dbReference type="SMART" id="SM00382"/>
    </source>
</evidence>
<evidence type="ECO:0000256" key="3">
    <source>
        <dbReference type="ARBA" id="ARBA00022801"/>
    </source>
</evidence>
<evidence type="ECO:0000259" key="7">
    <source>
        <dbReference type="SMART" id="SM00487"/>
    </source>
</evidence>
<dbReference type="GO" id="GO:0016787">
    <property type="term" value="F:hydrolase activity"/>
    <property type="evidence" value="ECO:0007669"/>
    <property type="project" value="UniProtKB-KW"/>
</dbReference>
<dbReference type="GO" id="GO:0005524">
    <property type="term" value="F:ATP binding"/>
    <property type="evidence" value="ECO:0007669"/>
    <property type="project" value="UniProtKB-KW"/>
</dbReference>
<dbReference type="InterPro" id="IPR014001">
    <property type="entry name" value="Helicase_ATP-bd"/>
</dbReference>
<dbReference type="InterPro" id="IPR027417">
    <property type="entry name" value="P-loop_NTPase"/>
</dbReference>
<dbReference type="RefSeq" id="WP_099152441.1">
    <property type="nucleotide sequence ID" value="NZ_PDUD01000027.1"/>
</dbReference>
<proteinExistence type="inferred from homology"/>
<comment type="similarity">
    <text evidence="1">Belongs to the DNA2/NAM7 helicase family.</text>
</comment>
<evidence type="ECO:0000256" key="1">
    <source>
        <dbReference type="ARBA" id="ARBA00007913"/>
    </source>
</evidence>
<feature type="domain" description="AAA+ ATPase" evidence="6">
    <location>
        <begin position="196"/>
        <end position="414"/>
    </location>
</feature>
<dbReference type="Gene3D" id="3.40.50.300">
    <property type="entry name" value="P-loop containing nucleotide triphosphate hydrolases"/>
    <property type="match status" value="2"/>
</dbReference>
<dbReference type="PANTHER" id="PTHR43788:SF8">
    <property type="entry name" value="DNA-BINDING PROTEIN SMUBP-2"/>
    <property type="match status" value="1"/>
</dbReference>
<comment type="caution">
    <text evidence="8">The sequence shown here is derived from an EMBL/GenBank/DDBJ whole genome shotgun (WGS) entry which is preliminary data.</text>
</comment>
<sequence length="634" mass="72058">MTDIQKALDHLRELVQLEKQEDFEQHRQKILQLPLDKRVSEGYSWYPVVVSKSGYALGDRAFVIVERTGEEKPDQFRAGKMVSLFTQQPEVRHPEKNGVIQFVNRNRMKIILNSSDLPDWLGMGQIGVNLMFDERTYLEMDKALVQVSKAKGDRLAELRDILFGKQAARFDPTPHTFSIPDLNESQNAAINQIVAARDVAVIHGPPGTGKTTTLVQAIKILVDTESTVLVTAPSNTAVDVLTERLADAGLNVVRIGNISRVDESILSHTLDWQISHHPDNKHIKKVKIEAAEVRRQAKRFKRNFGPEERRERGQMFRQAGELNAWARQLEDRLLDHILSSAQVITCTLVGAANEVLQKRNFRTVLIDEAAQALEPACWIPITKASRVVLAGDPFQLPPTVKSRAAEKAGLNITLIEKCLQRLEHTSLLRVQYRMNEVIMGFSNQRFYEGALRAAESVKDHRLPIEDNHPLVFIDTAGCGFDEKLQLAYLSRFNPEEFLILREHLYALIKAFREQEQPLPEIAIISPYREQVKHMDTAIAEDTELTEVPLTINTIDGFQGQESDVVYISLVRSNGKGEIGFLKDYRRMNVAMTRARQQLIVIGDSATIGNDPFYIDFLEYCEKHGEYRTAWEFMQ</sequence>
<dbReference type="InterPro" id="IPR050534">
    <property type="entry name" value="Coronavir_polyprotein_1ab"/>
</dbReference>
<protein>
    <submittedName>
        <fullName evidence="8">AAA family ATPase</fullName>
    </submittedName>
</protein>
<dbReference type="Proteomes" id="UP000223913">
    <property type="component" value="Unassembled WGS sequence"/>
</dbReference>
<keyword evidence="2" id="KW-0547">Nucleotide-binding</keyword>
<organism evidence="8 9">
    <name type="scientific">Flavilitoribacter nigricans (strain ATCC 23147 / DSM 23189 / NBRC 102662 / NCIMB 1420 / SS-2)</name>
    <name type="common">Lewinella nigricans</name>
    <dbReference type="NCBI Taxonomy" id="1122177"/>
    <lineage>
        <taxon>Bacteria</taxon>
        <taxon>Pseudomonadati</taxon>
        <taxon>Bacteroidota</taxon>
        <taxon>Saprospiria</taxon>
        <taxon>Saprospirales</taxon>
        <taxon>Lewinellaceae</taxon>
        <taxon>Flavilitoribacter</taxon>
    </lineage>
</organism>
<dbReference type="CDD" id="cd18808">
    <property type="entry name" value="SF1_C_Upf1"/>
    <property type="match status" value="1"/>
</dbReference>
<gene>
    <name evidence="8" type="ORF">CRP01_22935</name>
</gene>
<dbReference type="SMART" id="SM00487">
    <property type="entry name" value="DEXDc"/>
    <property type="match status" value="1"/>
</dbReference>
<dbReference type="InterPro" id="IPR041677">
    <property type="entry name" value="DNA2/NAM7_AAA_11"/>
</dbReference>
<dbReference type="GO" id="GO:0005694">
    <property type="term" value="C:chromosome"/>
    <property type="evidence" value="ECO:0007669"/>
    <property type="project" value="UniProtKB-ARBA"/>
</dbReference>
<dbReference type="Pfam" id="PF13087">
    <property type="entry name" value="AAA_12"/>
    <property type="match status" value="1"/>
</dbReference>
<keyword evidence="4" id="KW-0347">Helicase</keyword>
<dbReference type="GO" id="GO:0043139">
    <property type="term" value="F:5'-3' DNA helicase activity"/>
    <property type="evidence" value="ECO:0007669"/>
    <property type="project" value="TreeGrafter"/>
</dbReference>
<name>A0A2D0N6Q0_FLAN2</name>
<dbReference type="SUPFAM" id="SSF52540">
    <property type="entry name" value="P-loop containing nucleoside triphosphate hydrolases"/>
    <property type="match status" value="1"/>
</dbReference>
<dbReference type="InterPro" id="IPR003593">
    <property type="entry name" value="AAA+_ATPase"/>
</dbReference>
<feature type="domain" description="Helicase ATP-binding" evidence="7">
    <location>
        <begin position="178"/>
        <end position="432"/>
    </location>
</feature>
<dbReference type="InterPro" id="IPR047187">
    <property type="entry name" value="SF1_C_Upf1"/>
</dbReference>
<evidence type="ECO:0000313" key="9">
    <source>
        <dbReference type="Proteomes" id="UP000223913"/>
    </source>
</evidence>
<dbReference type="InterPro" id="IPR041679">
    <property type="entry name" value="DNA2/NAM7-like_C"/>
</dbReference>
<evidence type="ECO:0000256" key="2">
    <source>
        <dbReference type="ARBA" id="ARBA00022741"/>
    </source>
</evidence>
<accession>A0A2D0N6Q0</accession>
<dbReference type="SMART" id="SM00382">
    <property type="entry name" value="AAA"/>
    <property type="match status" value="1"/>
</dbReference>
<evidence type="ECO:0000313" key="8">
    <source>
        <dbReference type="EMBL" id="PHN04056.1"/>
    </source>
</evidence>
<evidence type="ECO:0000256" key="5">
    <source>
        <dbReference type="ARBA" id="ARBA00022840"/>
    </source>
</evidence>
<dbReference type="Gene3D" id="2.40.30.270">
    <property type="match status" value="1"/>
</dbReference>
<keyword evidence="3" id="KW-0378">Hydrolase</keyword>
<dbReference type="Pfam" id="PF13086">
    <property type="entry name" value="AAA_11"/>
    <property type="match status" value="1"/>
</dbReference>
<evidence type="ECO:0000256" key="4">
    <source>
        <dbReference type="ARBA" id="ARBA00022806"/>
    </source>
</evidence>
<reference evidence="8 9" key="1">
    <citation type="submission" date="2017-10" db="EMBL/GenBank/DDBJ databases">
        <title>The draft genome sequence of Lewinella nigricans NBRC 102662.</title>
        <authorList>
            <person name="Wang K."/>
        </authorList>
    </citation>
    <scope>NUCLEOTIDE SEQUENCE [LARGE SCALE GENOMIC DNA]</scope>
    <source>
        <strain evidence="8 9">NBRC 102662</strain>
    </source>
</reference>
<dbReference type="EMBL" id="PDUD01000027">
    <property type="protein sequence ID" value="PHN04056.1"/>
    <property type="molecule type" value="Genomic_DNA"/>
</dbReference>